<dbReference type="SUPFAM" id="SSF53474">
    <property type="entry name" value="alpha/beta-Hydrolases"/>
    <property type="match status" value="1"/>
</dbReference>
<sequence>MTTTEHEALVAFPTLWSRQLAQTPDRTAVIAEDGTLSYAELDAMAVAIAARLKASGITAGDCVGMCVDRSPEAIAAMIGIMKLGAVFVPLDPEYPVDRLAYMVGDAAIRTILGHPHYQASIGKNLVGGEAAPCEWIDCEPSLWLDANIESVSFPSIAPDDLAYIMYTSGSTGKPKGVEIQHAALATYCYADIDCYKINQDDRTLQFSTLNFDIAIEEIFPPLLTGGAVVVRPRGRANERNELSTLVNRFGVTAIHLATAYWHQWVDLMVATGERIPPSIGLMIVTGEKVSVAHYRRWQQLCDRDVLWCNAYGPTEATVSATVFIPDDQFDAANMPIGKPMKRYEAFVLDDQRRVLDVGETGQLFLGGPALAKGYHNRPDLTDAAFIRTEINGEMRRLYRTGDVARFLPDGNIDFGGRLDHQIKLGSYRIEPAEIEAVVNECESVLESLVSYDGVDGKKFLIAYLAVGPAQVSANEVASFLRQKLPAYMVPARYVFLDSFPKTINGKIDRRRLPPPAESVVPRDDSYVAPQTPMQRYLVELWQDVLHLPEIGIHDDFFLLGGSSLLVTQIVARLTTEKNIELPVRDFFANPTVASAARHLEQTDGQVTNGDDDDILVHRHHLPMIDADYFTSDGDRLYAVRYSPRNRSSQRAIVLCHSIGHEYARGYRNLQQLAIQLCKAGHEVLRFDYASTGNSEGDCAKLTIDRMRQNLADAKTFLATRSGVECISAVGLRFGATIAATMPRETFDSVVMWDPVLCGEQFLSTTDGFHHAALTSLTRFNQVRSRGAIDQSFGQVMTTRKRNSLGAIHLDPTRTLGDSFTIVLTDRWDESPSAATWKSNQTHVIETRDVAAWNDSRYTESAFSSPESFQAITKHFSDAESRQ</sequence>
<dbReference type="Pfam" id="PF00550">
    <property type="entry name" value="PP-binding"/>
    <property type="match status" value="1"/>
</dbReference>
<dbReference type="Pfam" id="PF13193">
    <property type="entry name" value="AMP-binding_C"/>
    <property type="match status" value="1"/>
</dbReference>
<evidence type="ECO:0000256" key="2">
    <source>
        <dbReference type="ARBA" id="ARBA00022553"/>
    </source>
</evidence>
<dbReference type="GO" id="GO:0044550">
    <property type="term" value="P:secondary metabolite biosynthetic process"/>
    <property type="evidence" value="ECO:0007669"/>
    <property type="project" value="TreeGrafter"/>
</dbReference>
<dbReference type="PROSITE" id="PS50075">
    <property type="entry name" value="CARRIER"/>
    <property type="match status" value="1"/>
</dbReference>
<dbReference type="SUPFAM" id="SSF56801">
    <property type="entry name" value="Acetyl-CoA synthetase-like"/>
    <property type="match status" value="1"/>
</dbReference>
<dbReference type="PRINTS" id="PR00154">
    <property type="entry name" value="AMPBINDING"/>
</dbReference>
<dbReference type="FunFam" id="3.40.50.980:FF:000001">
    <property type="entry name" value="Non-ribosomal peptide synthetase"/>
    <property type="match status" value="1"/>
</dbReference>
<dbReference type="NCBIfam" id="TIGR01733">
    <property type="entry name" value="AA-adenyl-dom"/>
    <property type="match status" value="1"/>
</dbReference>
<keyword evidence="1" id="KW-0596">Phosphopantetheine</keyword>
<comment type="caution">
    <text evidence="4">The sequence shown here is derived from an EMBL/GenBank/DDBJ whole genome shotgun (WGS) entry which is preliminary data.</text>
</comment>
<dbReference type="PROSITE" id="PS00012">
    <property type="entry name" value="PHOSPHOPANTETHEINE"/>
    <property type="match status" value="1"/>
</dbReference>
<dbReference type="PANTHER" id="PTHR45527:SF1">
    <property type="entry name" value="FATTY ACID SYNTHASE"/>
    <property type="match status" value="1"/>
</dbReference>
<dbReference type="EMBL" id="SJPW01000001">
    <property type="protein sequence ID" value="TWU60840.1"/>
    <property type="molecule type" value="Genomic_DNA"/>
</dbReference>
<proteinExistence type="predicted"/>
<dbReference type="Proteomes" id="UP000318288">
    <property type="component" value="Unassembled WGS sequence"/>
</dbReference>
<dbReference type="Gene3D" id="2.30.38.10">
    <property type="entry name" value="Luciferase, Domain 3"/>
    <property type="match status" value="1"/>
</dbReference>
<protein>
    <submittedName>
        <fullName evidence="4">Linear gramicidin synthase subunit D</fullName>
    </submittedName>
</protein>
<evidence type="ECO:0000259" key="3">
    <source>
        <dbReference type="PROSITE" id="PS50075"/>
    </source>
</evidence>
<dbReference type="RefSeq" id="WP_146454928.1">
    <property type="nucleotide sequence ID" value="NZ_SJPW01000001.1"/>
</dbReference>
<dbReference type="FunFam" id="3.40.50.12780:FF:000012">
    <property type="entry name" value="Non-ribosomal peptide synthetase"/>
    <property type="match status" value="1"/>
</dbReference>
<dbReference type="GO" id="GO:0072330">
    <property type="term" value="P:monocarboxylic acid biosynthetic process"/>
    <property type="evidence" value="ECO:0007669"/>
    <property type="project" value="UniProtKB-ARBA"/>
</dbReference>
<dbReference type="InterPro" id="IPR036736">
    <property type="entry name" value="ACP-like_sf"/>
</dbReference>
<dbReference type="SUPFAM" id="SSF47336">
    <property type="entry name" value="ACP-like"/>
    <property type="match status" value="1"/>
</dbReference>
<dbReference type="GO" id="GO:0005737">
    <property type="term" value="C:cytoplasm"/>
    <property type="evidence" value="ECO:0007669"/>
    <property type="project" value="TreeGrafter"/>
</dbReference>
<dbReference type="OrthoDB" id="9778383at2"/>
<reference evidence="4 5" key="1">
    <citation type="submission" date="2019-02" db="EMBL/GenBank/DDBJ databases">
        <title>Deep-cultivation of Planctomycetes and their phenomic and genomic characterization uncovers novel biology.</title>
        <authorList>
            <person name="Wiegand S."/>
            <person name="Jogler M."/>
            <person name="Boedeker C."/>
            <person name="Pinto D."/>
            <person name="Vollmers J."/>
            <person name="Rivas-Marin E."/>
            <person name="Kohn T."/>
            <person name="Peeters S.H."/>
            <person name="Heuer A."/>
            <person name="Rast P."/>
            <person name="Oberbeckmann S."/>
            <person name="Bunk B."/>
            <person name="Jeske O."/>
            <person name="Meyerdierks A."/>
            <person name="Storesund J.E."/>
            <person name="Kallscheuer N."/>
            <person name="Luecker S."/>
            <person name="Lage O.M."/>
            <person name="Pohl T."/>
            <person name="Merkel B.J."/>
            <person name="Hornburger P."/>
            <person name="Mueller R.-W."/>
            <person name="Bruemmer F."/>
            <person name="Labrenz M."/>
            <person name="Spormann A.M."/>
            <person name="Op Den Camp H."/>
            <person name="Overmann J."/>
            <person name="Amann R."/>
            <person name="Jetten M.S.M."/>
            <person name="Mascher T."/>
            <person name="Medema M.H."/>
            <person name="Devos D.P."/>
            <person name="Kaster A.-K."/>
            <person name="Ovreas L."/>
            <person name="Rohde M."/>
            <person name="Galperin M.Y."/>
            <person name="Jogler C."/>
        </authorList>
    </citation>
    <scope>NUCLEOTIDE SEQUENCE [LARGE SCALE GENOMIC DNA]</scope>
    <source>
        <strain evidence="4 5">Poly51</strain>
    </source>
</reference>
<dbReference type="InterPro" id="IPR020845">
    <property type="entry name" value="AMP-binding_CS"/>
</dbReference>
<evidence type="ECO:0000313" key="5">
    <source>
        <dbReference type="Proteomes" id="UP000318288"/>
    </source>
</evidence>
<dbReference type="Gene3D" id="3.40.50.980">
    <property type="match status" value="2"/>
</dbReference>
<dbReference type="PANTHER" id="PTHR45527">
    <property type="entry name" value="NONRIBOSOMAL PEPTIDE SYNTHETASE"/>
    <property type="match status" value="1"/>
</dbReference>
<dbReference type="Gene3D" id="1.10.1200.10">
    <property type="entry name" value="ACP-like"/>
    <property type="match status" value="1"/>
</dbReference>
<dbReference type="GO" id="GO:0031177">
    <property type="term" value="F:phosphopantetheine binding"/>
    <property type="evidence" value="ECO:0007669"/>
    <property type="project" value="TreeGrafter"/>
</dbReference>
<dbReference type="GO" id="GO:0043041">
    <property type="term" value="P:amino acid activation for nonribosomal peptide biosynthetic process"/>
    <property type="evidence" value="ECO:0007669"/>
    <property type="project" value="TreeGrafter"/>
</dbReference>
<dbReference type="InterPro" id="IPR025110">
    <property type="entry name" value="AMP-bd_C"/>
</dbReference>
<gene>
    <name evidence="4" type="primary">lgrD</name>
    <name evidence="4" type="ORF">Poly51_11210</name>
</gene>
<dbReference type="Gene3D" id="3.30.300.30">
    <property type="match status" value="1"/>
</dbReference>
<evidence type="ECO:0000313" key="4">
    <source>
        <dbReference type="EMBL" id="TWU60840.1"/>
    </source>
</evidence>
<dbReference type="PROSITE" id="PS00455">
    <property type="entry name" value="AMP_BINDING"/>
    <property type="match status" value="1"/>
</dbReference>
<dbReference type="InterPro" id="IPR020459">
    <property type="entry name" value="AMP-binding"/>
</dbReference>
<dbReference type="InterPro" id="IPR029058">
    <property type="entry name" value="AB_hydrolase_fold"/>
</dbReference>
<organism evidence="4 5">
    <name type="scientific">Rubripirellula tenax</name>
    <dbReference type="NCBI Taxonomy" id="2528015"/>
    <lineage>
        <taxon>Bacteria</taxon>
        <taxon>Pseudomonadati</taxon>
        <taxon>Planctomycetota</taxon>
        <taxon>Planctomycetia</taxon>
        <taxon>Pirellulales</taxon>
        <taxon>Pirellulaceae</taxon>
        <taxon>Rubripirellula</taxon>
    </lineage>
</organism>
<dbReference type="InterPro" id="IPR000873">
    <property type="entry name" value="AMP-dep_synth/lig_dom"/>
</dbReference>
<dbReference type="Gene3D" id="3.40.50.1820">
    <property type="entry name" value="alpha/beta hydrolase"/>
    <property type="match status" value="1"/>
</dbReference>
<dbReference type="FunFam" id="1.10.1200.10:FF:000016">
    <property type="entry name" value="Non-ribosomal peptide synthase"/>
    <property type="match status" value="1"/>
</dbReference>
<accession>A0A5C6FIS5</accession>
<keyword evidence="2" id="KW-0597">Phosphoprotein</keyword>
<dbReference type="InterPro" id="IPR045851">
    <property type="entry name" value="AMP-bd_C_sf"/>
</dbReference>
<dbReference type="AlphaFoldDB" id="A0A5C6FIS5"/>
<keyword evidence="5" id="KW-1185">Reference proteome</keyword>
<dbReference type="InterPro" id="IPR010071">
    <property type="entry name" value="AA_adenyl_dom"/>
</dbReference>
<dbReference type="InterPro" id="IPR009081">
    <property type="entry name" value="PP-bd_ACP"/>
</dbReference>
<evidence type="ECO:0000256" key="1">
    <source>
        <dbReference type="ARBA" id="ARBA00022450"/>
    </source>
</evidence>
<dbReference type="Pfam" id="PF00501">
    <property type="entry name" value="AMP-binding"/>
    <property type="match status" value="1"/>
</dbReference>
<feature type="domain" description="Carrier" evidence="3">
    <location>
        <begin position="528"/>
        <end position="603"/>
    </location>
</feature>
<name>A0A5C6FIS5_9BACT</name>
<dbReference type="InterPro" id="IPR006162">
    <property type="entry name" value="Ppantetheine_attach_site"/>
</dbReference>